<name>A0A7S2QYA2_9CHLO</name>
<accession>A0A7S2QYA2</accession>
<sequence>MLSASFRRSVLLSLEGAYGDNALARYLRGQGYDASADARGAFGCYLRLLDMPNPKVLRHAMESGGAGATTSASAVRARLPHLAPSAVLRIIEACLEVVEEEYA</sequence>
<gene>
    <name evidence="1" type="ORF">OMED0932_LOCUS1171</name>
</gene>
<evidence type="ECO:0000313" key="1">
    <source>
        <dbReference type="EMBL" id="CAD9655433.1"/>
    </source>
</evidence>
<dbReference type="AlphaFoldDB" id="A0A7S2QYA2"/>
<protein>
    <submittedName>
        <fullName evidence="1">Uncharacterized protein</fullName>
    </submittedName>
</protein>
<dbReference type="EMBL" id="HBHH01002964">
    <property type="protein sequence ID" value="CAD9655433.1"/>
    <property type="molecule type" value="Transcribed_RNA"/>
</dbReference>
<reference evidence="1" key="1">
    <citation type="submission" date="2021-01" db="EMBL/GenBank/DDBJ databases">
        <authorList>
            <person name="Corre E."/>
            <person name="Pelletier E."/>
            <person name="Niang G."/>
            <person name="Scheremetjew M."/>
            <person name="Finn R."/>
            <person name="Kale V."/>
            <person name="Holt S."/>
            <person name="Cochrane G."/>
            <person name="Meng A."/>
            <person name="Brown T."/>
            <person name="Cohen L."/>
        </authorList>
    </citation>
    <scope>NUCLEOTIDE SEQUENCE</scope>
    <source>
        <strain evidence="1">Clade-D-RCC2596</strain>
    </source>
</reference>
<organism evidence="1">
    <name type="scientific">Ostreococcus mediterraneus</name>
    <dbReference type="NCBI Taxonomy" id="1486918"/>
    <lineage>
        <taxon>Eukaryota</taxon>
        <taxon>Viridiplantae</taxon>
        <taxon>Chlorophyta</taxon>
        <taxon>Mamiellophyceae</taxon>
        <taxon>Mamiellales</taxon>
        <taxon>Bathycoccaceae</taxon>
        <taxon>Ostreococcus</taxon>
    </lineage>
</organism>
<proteinExistence type="predicted"/>